<keyword evidence="1" id="KW-1133">Transmembrane helix</keyword>
<protein>
    <recommendedName>
        <fullName evidence="4">Cycloeucalenol cycloisomerase</fullName>
    </recommendedName>
</protein>
<dbReference type="AlphaFoldDB" id="A0A835WQ29"/>
<keyword evidence="3" id="KW-1185">Reference proteome</keyword>
<feature type="transmembrane region" description="Helical" evidence="1">
    <location>
        <begin position="164"/>
        <end position="184"/>
    </location>
</feature>
<dbReference type="PANTHER" id="PTHR35136:SF1">
    <property type="entry name" value="CYCLOEUCALENOL CYCLOISOMERASE"/>
    <property type="match status" value="1"/>
</dbReference>
<dbReference type="GO" id="GO:0047793">
    <property type="term" value="F:cycloeucalenol cycloisomerase activity"/>
    <property type="evidence" value="ECO:0007669"/>
    <property type="project" value="InterPro"/>
</dbReference>
<gene>
    <name evidence="2" type="ORF">HYH02_003573</name>
</gene>
<evidence type="ECO:0008006" key="4">
    <source>
        <dbReference type="Google" id="ProtNLM"/>
    </source>
</evidence>
<reference evidence="2" key="1">
    <citation type="journal article" date="2020" name="bioRxiv">
        <title>Comparative genomics of Chlamydomonas.</title>
        <authorList>
            <person name="Craig R.J."/>
            <person name="Hasan A.R."/>
            <person name="Ness R.W."/>
            <person name="Keightley P.D."/>
        </authorList>
    </citation>
    <scope>NUCLEOTIDE SEQUENCE</scope>
    <source>
        <strain evidence="2">CCAP 11/173</strain>
    </source>
</reference>
<proteinExistence type="predicted"/>
<keyword evidence="1" id="KW-0812">Transmembrane</keyword>
<feature type="transmembrane region" description="Helical" evidence="1">
    <location>
        <begin position="132"/>
        <end position="152"/>
    </location>
</feature>
<dbReference type="PANTHER" id="PTHR35136">
    <property type="entry name" value="CYCLOEUCALENOL CYCLOISOMERASE"/>
    <property type="match status" value="1"/>
</dbReference>
<feature type="transmembrane region" description="Helical" evidence="1">
    <location>
        <begin position="54"/>
        <end position="74"/>
    </location>
</feature>
<evidence type="ECO:0000256" key="1">
    <source>
        <dbReference type="SAM" id="Phobius"/>
    </source>
</evidence>
<feature type="transmembrane region" description="Helical" evidence="1">
    <location>
        <begin position="25"/>
        <end position="48"/>
    </location>
</feature>
<evidence type="ECO:0000313" key="2">
    <source>
        <dbReference type="EMBL" id="KAG2451797.1"/>
    </source>
</evidence>
<dbReference type="Proteomes" id="UP000613740">
    <property type="component" value="Unassembled WGS sequence"/>
</dbReference>
<dbReference type="OrthoDB" id="2111841at2759"/>
<feature type="transmembrane region" description="Helical" evidence="1">
    <location>
        <begin position="204"/>
        <end position="224"/>
    </location>
</feature>
<dbReference type="EMBL" id="JAEHOD010000007">
    <property type="protein sequence ID" value="KAG2451797.1"/>
    <property type="molecule type" value="Genomic_DNA"/>
</dbReference>
<dbReference type="InterPro" id="IPR020532">
    <property type="entry name" value="Cycloeucalenol_cycloisomerase"/>
</dbReference>
<feature type="transmembrane region" description="Helical" evidence="1">
    <location>
        <begin position="94"/>
        <end position="112"/>
    </location>
</feature>
<accession>A0A835WQ29</accession>
<evidence type="ECO:0000313" key="3">
    <source>
        <dbReference type="Proteomes" id="UP000613740"/>
    </source>
</evidence>
<organism evidence="2 3">
    <name type="scientific">Chlamydomonas schloesseri</name>
    <dbReference type="NCBI Taxonomy" id="2026947"/>
    <lineage>
        <taxon>Eukaryota</taxon>
        <taxon>Viridiplantae</taxon>
        <taxon>Chlorophyta</taxon>
        <taxon>core chlorophytes</taxon>
        <taxon>Chlorophyceae</taxon>
        <taxon>CS clade</taxon>
        <taxon>Chlamydomonadales</taxon>
        <taxon>Chlamydomonadaceae</taxon>
        <taxon>Chlamydomonas</taxon>
    </lineage>
</organism>
<name>A0A835WQ29_9CHLO</name>
<keyword evidence="1" id="KW-0472">Membrane</keyword>
<comment type="caution">
    <text evidence="2">The sequence shown here is derived from an EMBL/GenBank/DDBJ whole genome shotgun (WGS) entry which is preliminary data.</text>
</comment>
<sequence>MAGKNDSSQGPRWLALDPSKRWTEVFFLAYSPFWIIWALVLLVPFQLFEYCGNYGYMLIGVSCAAPTVILPLFIRCKADQGKPMWQRFWVKANIWIAIFSFIGNYFWTHYFYKVLGASYTFVSWRLNDVPITLYLMTHAYFCFYHVISNILLRRVQTGLAKSSWLLRRGAMALVVFGLSYATAYMETLTIAHFPYYTFVDRNKMYTVGSLFYAIYFFVSFPMFYRMDEYPQKRGSKWTSSEAALDSLAAGMLVTILLDLWRISVGGIVDATGSGLPWM</sequence>